<reference evidence="1" key="1">
    <citation type="submission" date="2022-11" db="EMBL/GenBank/DDBJ databases">
        <title>Alteromonas sp. nov., isolated from sea water of the Qingdao.</title>
        <authorList>
            <person name="Wang Q."/>
        </authorList>
    </citation>
    <scope>NUCLEOTIDE SEQUENCE</scope>
    <source>
        <strain evidence="1">ASW11-7</strain>
    </source>
</reference>
<evidence type="ECO:0000313" key="1">
    <source>
        <dbReference type="EMBL" id="MCW8108255.1"/>
    </source>
</evidence>
<sequence length="85" mass="9602">MSMFISKELHAVKASRRRFDIAKRKSDLTTQQLKLNSKLLIASPVGILTFFSIGAYKGATTDSPPSRRRQAILIFLRSTLMKFLS</sequence>
<protein>
    <submittedName>
        <fullName evidence="1">Uncharacterized protein</fullName>
    </submittedName>
</protein>
<proteinExistence type="predicted"/>
<comment type="caution">
    <text evidence="1">The sequence shown here is derived from an EMBL/GenBank/DDBJ whole genome shotgun (WGS) entry which is preliminary data.</text>
</comment>
<organism evidence="1 2">
    <name type="scientific">Alteromonas aquimaris</name>
    <dbReference type="NCBI Taxonomy" id="2998417"/>
    <lineage>
        <taxon>Bacteria</taxon>
        <taxon>Pseudomonadati</taxon>
        <taxon>Pseudomonadota</taxon>
        <taxon>Gammaproteobacteria</taxon>
        <taxon>Alteromonadales</taxon>
        <taxon>Alteromonadaceae</taxon>
        <taxon>Alteromonas/Salinimonas group</taxon>
        <taxon>Alteromonas</taxon>
    </lineage>
</organism>
<keyword evidence="2" id="KW-1185">Reference proteome</keyword>
<dbReference type="EMBL" id="JAPFRD010000009">
    <property type="protein sequence ID" value="MCW8108255.1"/>
    <property type="molecule type" value="Genomic_DNA"/>
</dbReference>
<dbReference type="Proteomes" id="UP001142810">
    <property type="component" value="Unassembled WGS sequence"/>
</dbReference>
<accession>A0ABT3P6V0</accession>
<dbReference type="RefSeq" id="WP_265616953.1">
    <property type="nucleotide sequence ID" value="NZ_JAPFRD010000009.1"/>
</dbReference>
<evidence type="ECO:0000313" key="2">
    <source>
        <dbReference type="Proteomes" id="UP001142810"/>
    </source>
</evidence>
<name>A0ABT3P6V0_9ALTE</name>
<gene>
    <name evidence="1" type="ORF">OPS25_07085</name>
</gene>